<dbReference type="GO" id="GO:0009396">
    <property type="term" value="P:folic acid-containing compound biosynthetic process"/>
    <property type="evidence" value="ECO:0007669"/>
    <property type="project" value="TreeGrafter"/>
</dbReference>
<evidence type="ECO:0000313" key="6">
    <source>
        <dbReference type="EMBL" id="NGP86953.1"/>
    </source>
</evidence>
<accession>A0A6M1T2W8</accession>
<keyword evidence="6" id="KW-0436">Ligase</keyword>
<comment type="catalytic activity">
    <reaction evidence="5">
        <text>(6S)-5-formyl-5,6,7,8-tetrahydrofolate + ATP = (6R)-5,10-methenyltetrahydrofolate + ADP + phosphate</text>
        <dbReference type="Rhea" id="RHEA:10488"/>
        <dbReference type="ChEBI" id="CHEBI:30616"/>
        <dbReference type="ChEBI" id="CHEBI:43474"/>
        <dbReference type="ChEBI" id="CHEBI:57455"/>
        <dbReference type="ChEBI" id="CHEBI:57457"/>
        <dbReference type="ChEBI" id="CHEBI:456216"/>
        <dbReference type="EC" id="6.3.3.2"/>
    </reaction>
</comment>
<feature type="binding site" evidence="4">
    <location>
        <begin position="8"/>
        <end position="12"/>
    </location>
    <ligand>
        <name>ATP</name>
        <dbReference type="ChEBI" id="CHEBI:30616"/>
    </ligand>
</feature>
<dbReference type="RefSeq" id="WP_165265241.1">
    <property type="nucleotide sequence ID" value="NZ_JAALLS010000001.1"/>
</dbReference>
<protein>
    <recommendedName>
        <fullName evidence="5">5-formyltetrahydrofolate cyclo-ligase</fullName>
        <ecNumber evidence="5">6.3.3.2</ecNumber>
    </recommendedName>
</protein>
<dbReference type="GO" id="GO:0046872">
    <property type="term" value="F:metal ion binding"/>
    <property type="evidence" value="ECO:0007669"/>
    <property type="project" value="UniProtKB-KW"/>
</dbReference>
<evidence type="ECO:0000256" key="2">
    <source>
        <dbReference type="ARBA" id="ARBA00022741"/>
    </source>
</evidence>
<dbReference type="EMBL" id="JAALLS010000001">
    <property type="protein sequence ID" value="NGP86953.1"/>
    <property type="molecule type" value="Genomic_DNA"/>
</dbReference>
<dbReference type="PANTHER" id="PTHR23407">
    <property type="entry name" value="ATPASE INHIBITOR/5-FORMYLTETRAHYDROFOLATE CYCLO-LIGASE"/>
    <property type="match status" value="1"/>
</dbReference>
<dbReference type="InterPro" id="IPR037171">
    <property type="entry name" value="NagB/RpiA_transferase-like"/>
</dbReference>
<evidence type="ECO:0000256" key="3">
    <source>
        <dbReference type="ARBA" id="ARBA00022840"/>
    </source>
</evidence>
<comment type="cofactor">
    <cofactor evidence="5">
        <name>Mg(2+)</name>
        <dbReference type="ChEBI" id="CHEBI:18420"/>
    </cofactor>
</comment>
<organism evidence="6 7">
    <name type="scientific">Fodinibius halophilus</name>
    <dbReference type="NCBI Taxonomy" id="1736908"/>
    <lineage>
        <taxon>Bacteria</taxon>
        <taxon>Pseudomonadati</taxon>
        <taxon>Balneolota</taxon>
        <taxon>Balneolia</taxon>
        <taxon>Balneolales</taxon>
        <taxon>Balneolaceae</taxon>
        <taxon>Fodinibius</taxon>
    </lineage>
</organism>
<dbReference type="SUPFAM" id="SSF100950">
    <property type="entry name" value="NagB/RpiA/CoA transferase-like"/>
    <property type="match status" value="1"/>
</dbReference>
<evidence type="ECO:0000256" key="4">
    <source>
        <dbReference type="PIRSR" id="PIRSR006806-1"/>
    </source>
</evidence>
<dbReference type="GO" id="GO:0030272">
    <property type="term" value="F:5-formyltetrahydrofolate cyclo-ligase activity"/>
    <property type="evidence" value="ECO:0007669"/>
    <property type="project" value="UniProtKB-EC"/>
</dbReference>
<keyword evidence="5" id="KW-0479">Metal-binding</keyword>
<proteinExistence type="inferred from homology"/>
<dbReference type="InterPro" id="IPR002698">
    <property type="entry name" value="FTHF_cligase"/>
</dbReference>
<feature type="binding site" evidence="4">
    <location>
        <position position="54"/>
    </location>
    <ligand>
        <name>substrate</name>
    </ligand>
</feature>
<keyword evidence="2 4" id="KW-0547">Nucleotide-binding</keyword>
<evidence type="ECO:0000256" key="1">
    <source>
        <dbReference type="ARBA" id="ARBA00010638"/>
    </source>
</evidence>
<comment type="caution">
    <text evidence="6">The sequence shown here is derived from an EMBL/GenBank/DDBJ whole genome shotgun (WGS) entry which is preliminary data.</text>
</comment>
<name>A0A6M1T2W8_9BACT</name>
<dbReference type="GO" id="GO:0005524">
    <property type="term" value="F:ATP binding"/>
    <property type="evidence" value="ECO:0007669"/>
    <property type="project" value="UniProtKB-KW"/>
</dbReference>
<feature type="binding site" evidence="4">
    <location>
        <position position="61"/>
    </location>
    <ligand>
        <name>substrate</name>
    </ligand>
</feature>
<dbReference type="NCBIfam" id="TIGR02727">
    <property type="entry name" value="MTHFS_bact"/>
    <property type="match status" value="1"/>
</dbReference>
<dbReference type="Gene3D" id="3.40.50.10420">
    <property type="entry name" value="NagB/RpiA/CoA transferase-like"/>
    <property type="match status" value="1"/>
</dbReference>
<feature type="binding site" evidence="4">
    <location>
        <begin position="138"/>
        <end position="146"/>
    </location>
    <ligand>
        <name>ATP</name>
        <dbReference type="ChEBI" id="CHEBI:30616"/>
    </ligand>
</feature>
<evidence type="ECO:0000256" key="5">
    <source>
        <dbReference type="RuleBase" id="RU361279"/>
    </source>
</evidence>
<comment type="similarity">
    <text evidence="1 5">Belongs to the 5-formyltetrahydrofolate cyclo-ligase family.</text>
</comment>
<evidence type="ECO:0000313" key="7">
    <source>
        <dbReference type="Proteomes" id="UP000479132"/>
    </source>
</evidence>
<sequence>MDDTQSKKEKLRSTLLEARESISDEDFLGGSTEIVEKLRSHSVFLEADVIHCYVSMNSRGEVDTQRLIKKMLKGDKDVVVPVTNFKDHTLSHIRLHSFSQLKKNKWGVLEPEEGKKVSVDAIELVVVPMVGGDESANRIGYGEGFYDRFLNAVSCPKVGLCFEQNIVPEIPVEEFDIPLDHIITEERIISRD</sequence>
<keyword evidence="7" id="KW-1185">Reference proteome</keyword>
<dbReference type="Proteomes" id="UP000479132">
    <property type="component" value="Unassembled WGS sequence"/>
</dbReference>
<dbReference type="Pfam" id="PF01812">
    <property type="entry name" value="5-FTHF_cyc-lig"/>
    <property type="match status" value="1"/>
</dbReference>
<dbReference type="GO" id="GO:0035999">
    <property type="term" value="P:tetrahydrofolate interconversion"/>
    <property type="evidence" value="ECO:0007669"/>
    <property type="project" value="TreeGrafter"/>
</dbReference>
<keyword evidence="5" id="KW-0460">Magnesium</keyword>
<dbReference type="EC" id="6.3.3.2" evidence="5"/>
<dbReference type="PANTHER" id="PTHR23407:SF1">
    <property type="entry name" value="5-FORMYLTETRAHYDROFOLATE CYCLO-LIGASE"/>
    <property type="match status" value="1"/>
</dbReference>
<keyword evidence="3 4" id="KW-0067">ATP-binding</keyword>
<gene>
    <name evidence="6" type="ORF">G3569_01200</name>
</gene>
<dbReference type="PIRSF" id="PIRSF006806">
    <property type="entry name" value="FTHF_cligase"/>
    <property type="match status" value="1"/>
</dbReference>
<reference evidence="6 7" key="1">
    <citation type="submission" date="2020-02" db="EMBL/GenBank/DDBJ databases">
        <title>Aliifodinibius halophilus 2W32, complete genome.</title>
        <authorList>
            <person name="Li Y."/>
            <person name="Wu S."/>
        </authorList>
    </citation>
    <scope>NUCLEOTIDE SEQUENCE [LARGE SCALE GENOMIC DNA]</scope>
    <source>
        <strain evidence="6 7">2W32</strain>
    </source>
</reference>
<dbReference type="InterPro" id="IPR024185">
    <property type="entry name" value="FTHF_cligase-like_sf"/>
</dbReference>
<dbReference type="AlphaFoldDB" id="A0A6M1T2W8"/>